<feature type="compositionally biased region" description="Low complexity" evidence="1">
    <location>
        <begin position="194"/>
        <end position="214"/>
    </location>
</feature>
<dbReference type="EMBL" id="JACEFO010001754">
    <property type="protein sequence ID" value="KAF8709810.1"/>
    <property type="molecule type" value="Genomic_DNA"/>
</dbReference>
<organism evidence="2 3">
    <name type="scientific">Digitaria exilis</name>
    <dbReference type="NCBI Taxonomy" id="1010633"/>
    <lineage>
        <taxon>Eukaryota</taxon>
        <taxon>Viridiplantae</taxon>
        <taxon>Streptophyta</taxon>
        <taxon>Embryophyta</taxon>
        <taxon>Tracheophyta</taxon>
        <taxon>Spermatophyta</taxon>
        <taxon>Magnoliopsida</taxon>
        <taxon>Liliopsida</taxon>
        <taxon>Poales</taxon>
        <taxon>Poaceae</taxon>
        <taxon>PACMAD clade</taxon>
        <taxon>Panicoideae</taxon>
        <taxon>Panicodae</taxon>
        <taxon>Paniceae</taxon>
        <taxon>Anthephorinae</taxon>
        <taxon>Digitaria</taxon>
    </lineage>
</organism>
<comment type="caution">
    <text evidence="2">The sequence shown here is derived from an EMBL/GenBank/DDBJ whole genome shotgun (WGS) entry which is preliminary data.</text>
</comment>
<feature type="region of interest" description="Disordered" evidence="1">
    <location>
        <begin position="177"/>
        <end position="216"/>
    </location>
</feature>
<keyword evidence="3" id="KW-1185">Reference proteome</keyword>
<feature type="compositionally biased region" description="Polar residues" evidence="1">
    <location>
        <begin position="135"/>
        <end position="144"/>
    </location>
</feature>
<proteinExistence type="predicted"/>
<name>A0A835BSP5_9POAL</name>
<sequence length="368" mass="39573">MADNIPLPPVDGSALWFGFVNPGQETFQFTPGMLPLHTSLLSRNNAGAPENQPAIFQLLIRNNEAKDLVEAIVCNSIREAERDAPNGLLASPSPIFLATRPAQGPSDFRPSPSAVAPSRRSPRDPFLSDYYLSQIGKSPSTNPSRGRLRPAAASASTVEGLRSPCCLAGHWCRHPARRQPTGAHRAPGHQRPSAGSGQPPAGQRAAGQQQVPAGSCKSKMEQVAGEVVMLSMEHKCTTERALNKPIRRLESLDAHARSPDRSVVYVAFGSLTLTGRPFLWVAQPDFTTGLSKAWLHEFQHPVGGSDMIVSWCPQQPPAGGGAPCGGVLPVALRVRKVERVLDDDGIRDKERVDGLRDAESRSMAAWSS</sequence>
<dbReference type="OrthoDB" id="5835829at2759"/>
<evidence type="ECO:0000313" key="3">
    <source>
        <dbReference type="Proteomes" id="UP000636709"/>
    </source>
</evidence>
<reference evidence="2" key="1">
    <citation type="submission" date="2020-07" db="EMBL/GenBank/DDBJ databases">
        <title>Genome sequence and genetic diversity analysis of an under-domesticated orphan crop, white fonio (Digitaria exilis).</title>
        <authorList>
            <person name="Bennetzen J.L."/>
            <person name="Chen S."/>
            <person name="Ma X."/>
            <person name="Wang X."/>
            <person name="Yssel A.E.J."/>
            <person name="Chaluvadi S.R."/>
            <person name="Johnson M."/>
            <person name="Gangashetty P."/>
            <person name="Hamidou F."/>
            <person name="Sanogo M.D."/>
            <person name="Zwaenepoel A."/>
            <person name="Wallace J."/>
            <person name="Van De Peer Y."/>
            <person name="Van Deynze A."/>
        </authorList>
    </citation>
    <scope>NUCLEOTIDE SEQUENCE</scope>
    <source>
        <tissue evidence="2">Leaves</tissue>
    </source>
</reference>
<gene>
    <name evidence="2" type="ORF">HU200_029522</name>
</gene>
<dbReference type="SUPFAM" id="SSF53756">
    <property type="entry name" value="UDP-Glycosyltransferase/glycogen phosphorylase"/>
    <property type="match status" value="1"/>
</dbReference>
<dbReference type="Proteomes" id="UP000636709">
    <property type="component" value="Unassembled WGS sequence"/>
</dbReference>
<accession>A0A835BSP5</accession>
<evidence type="ECO:0000313" key="2">
    <source>
        <dbReference type="EMBL" id="KAF8709810.1"/>
    </source>
</evidence>
<feature type="region of interest" description="Disordered" evidence="1">
    <location>
        <begin position="99"/>
        <end position="155"/>
    </location>
</feature>
<protein>
    <submittedName>
        <fullName evidence="2">Uncharacterized protein</fullName>
    </submittedName>
</protein>
<dbReference type="Gene3D" id="3.40.50.2000">
    <property type="entry name" value="Glycogen Phosphorylase B"/>
    <property type="match status" value="1"/>
</dbReference>
<evidence type="ECO:0000256" key="1">
    <source>
        <dbReference type="SAM" id="MobiDB-lite"/>
    </source>
</evidence>
<feature type="compositionally biased region" description="Low complexity" evidence="1">
    <location>
        <begin position="109"/>
        <end position="119"/>
    </location>
</feature>
<dbReference type="AlphaFoldDB" id="A0A835BSP5"/>